<gene>
    <name evidence="1" type="ORF">MKS88_000757</name>
</gene>
<dbReference type="Proteomes" id="UP001056978">
    <property type="component" value="Chromosome 2"/>
</dbReference>
<keyword evidence="2" id="KW-1185">Reference proteome</keyword>
<name>A0ACB9YGG8_PLABR</name>
<sequence length="259" mass="30348">MKNNAKKKKDINSDTKIVARKINTNKYLHLTFQFIKLLFITSSYRNRPSLNIVSKRGNSIGRSSQKLYESKSIDLANDIKENDLIPNVKVMIDVKNINNITQVDEKDDFKAINTHELFKNKKILLISLPGAFTPTCSSKMIPQYEKEYDYFIKENKFDDIYCITNNDIFVLKSWFKNMNIKNIKYISDGNSSFTESMNMLVDKSNFFMGMRPWRFVAIVENNILIKMFQENDKQHNIQTDPYETSSADNVKEFLRNNQL</sequence>
<dbReference type="EMBL" id="CM043770">
    <property type="protein sequence ID" value="KAI4840990.1"/>
    <property type="molecule type" value="Genomic_DNA"/>
</dbReference>
<organism evidence="1 2">
    <name type="scientific">Plasmodium brasilianum</name>
    <dbReference type="NCBI Taxonomy" id="5824"/>
    <lineage>
        <taxon>Eukaryota</taxon>
        <taxon>Sar</taxon>
        <taxon>Alveolata</taxon>
        <taxon>Apicomplexa</taxon>
        <taxon>Aconoidasida</taxon>
        <taxon>Haemosporida</taxon>
        <taxon>Plasmodiidae</taxon>
        <taxon>Plasmodium</taxon>
        <taxon>Plasmodium (Plasmodium)</taxon>
    </lineage>
</organism>
<proteinExistence type="predicted"/>
<comment type="caution">
    <text evidence="1">The sequence shown here is derived from an EMBL/GenBank/DDBJ whole genome shotgun (WGS) entry which is preliminary data.</text>
</comment>
<protein>
    <submittedName>
        <fullName evidence="1">1-cys peroxiredoxin</fullName>
    </submittedName>
</protein>
<evidence type="ECO:0000313" key="1">
    <source>
        <dbReference type="EMBL" id="KAI4840990.1"/>
    </source>
</evidence>
<reference evidence="1" key="1">
    <citation type="submission" date="2022-06" db="EMBL/GenBank/DDBJ databases">
        <title>The First Complete Genome of the Simian Malaria Parasite Plasmodium brasilianum.</title>
        <authorList>
            <person name="Bajic M."/>
            <person name="Ravishankar S."/>
        </authorList>
    </citation>
    <scope>NUCLEOTIDE SEQUENCE</scope>
    <source>
        <strain evidence="1">Bolivian I</strain>
    </source>
</reference>
<accession>A0ACB9YGG8</accession>
<evidence type="ECO:0000313" key="2">
    <source>
        <dbReference type="Proteomes" id="UP001056978"/>
    </source>
</evidence>